<dbReference type="PANTHER" id="PTHR10127">
    <property type="entry name" value="DISCOIDIN, CUB, EGF, LAMININ , AND ZINC METALLOPROTEASE DOMAIN CONTAINING"/>
    <property type="match status" value="1"/>
</dbReference>
<comment type="caution">
    <text evidence="2">Lacks conserved residue(s) required for the propagation of feature annotation.</text>
</comment>
<dbReference type="FunCoup" id="A0A1I7W0A8">
    <property type="interactions" value="2"/>
</dbReference>
<reference evidence="5" key="1">
    <citation type="submission" date="2012-04" db="EMBL/GenBank/DDBJ databases">
        <title>The Genome Sequence of Loa loa.</title>
        <authorList>
            <consortium name="The Broad Institute Genome Sequencing Platform"/>
            <consortium name="Broad Institute Genome Sequencing Center for Infectious Disease"/>
            <person name="Nutman T.B."/>
            <person name="Fink D.L."/>
            <person name="Russ C."/>
            <person name="Young S."/>
            <person name="Zeng Q."/>
            <person name="Gargeya S."/>
            <person name="Alvarado L."/>
            <person name="Berlin A."/>
            <person name="Chapman S.B."/>
            <person name="Chen Z."/>
            <person name="Freedman E."/>
            <person name="Gellesch M."/>
            <person name="Goldberg J."/>
            <person name="Griggs A."/>
            <person name="Gujja S."/>
            <person name="Heilman E.R."/>
            <person name="Heiman D."/>
            <person name="Howarth C."/>
            <person name="Mehta T."/>
            <person name="Neiman D."/>
            <person name="Pearson M."/>
            <person name="Roberts A."/>
            <person name="Saif S."/>
            <person name="Shea T."/>
            <person name="Shenoy N."/>
            <person name="Sisk P."/>
            <person name="Stolte C."/>
            <person name="Sykes S."/>
            <person name="White J."/>
            <person name="Yandava C."/>
            <person name="Haas B."/>
            <person name="Henn M.R."/>
            <person name="Nusbaum C."/>
            <person name="Birren B."/>
        </authorList>
    </citation>
    <scope>NUCLEOTIDE SEQUENCE [LARGE SCALE GENOMIC DNA]</scope>
</reference>
<feature type="binding site" evidence="2">
    <location>
        <position position="221"/>
    </location>
    <ligand>
        <name>Zn(2+)</name>
        <dbReference type="ChEBI" id="CHEBI:29105"/>
        <note>catalytic</note>
    </ligand>
</feature>
<feature type="chain" id="PRO_5033100434" description="Metalloendopeptidase" evidence="3">
    <location>
        <begin position="18"/>
        <end position="445"/>
    </location>
</feature>
<dbReference type="OrthoDB" id="291007at2759"/>
<dbReference type="EC" id="3.4.24.-" evidence="3"/>
<evidence type="ECO:0000256" key="3">
    <source>
        <dbReference type="RuleBase" id="RU361183"/>
    </source>
</evidence>
<evidence type="ECO:0000313" key="5">
    <source>
        <dbReference type="Proteomes" id="UP000095285"/>
    </source>
</evidence>
<sequence>MITIASFIILLTGGFRSYFTELNAKTLTATNVQGKLNRTSTPGVIQIENRELMLPEKENDDSEQDHDTEYDNVSSEAMYREDLFEGDIVLVSNEATVFNRGVSMTWHGTDCINRNNSSIPQIEMNAIYYNAVRQRTLLWPNGRVPYVISPVYSNISKLIILEAFKEYRLLTCIRFIPKRRFDNDYIHIAPYDGCYSMVGNNGGRQTVSLGDGCLKKGIVIHELMHVIGFFHEQNRADRDLYVDILWENVKPALSEQFDKYSATIIDDLDSPYDYDSVTHYSAVAFSKNGKPTIIPKSISKVSRIGQRRGLSSIDIWKINKLYDCVNQIGMTSASSVGNLENGKQRKELEVSGTIREQFPTTIRTAFTVSSTPSTSNITTKTKEAKGFKINLNLSTFSTVPSSFISTYMNANSLSNLFPVTKNNVTGPITATVAIPTTTTSMAFKN</sequence>
<dbReference type="CDD" id="cd04280">
    <property type="entry name" value="ZnMc_astacin_like"/>
    <property type="match status" value="1"/>
</dbReference>
<keyword evidence="5" id="KW-1185">Reference proteome</keyword>
<organism evidence="5 6">
    <name type="scientific">Loa loa</name>
    <name type="common">Eye worm</name>
    <name type="synonym">Filaria loa</name>
    <dbReference type="NCBI Taxonomy" id="7209"/>
    <lineage>
        <taxon>Eukaryota</taxon>
        <taxon>Metazoa</taxon>
        <taxon>Ecdysozoa</taxon>
        <taxon>Nematoda</taxon>
        <taxon>Chromadorea</taxon>
        <taxon>Rhabditida</taxon>
        <taxon>Spirurina</taxon>
        <taxon>Spiruromorpha</taxon>
        <taxon>Filarioidea</taxon>
        <taxon>Onchocercidae</taxon>
        <taxon>Loa</taxon>
    </lineage>
</organism>
<dbReference type="GO" id="GO:0006508">
    <property type="term" value="P:proteolysis"/>
    <property type="evidence" value="ECO:0007669"/>
    <property type="project" value="UniProtKB-KW"/>
</dbReference>
<comment type="cofactor">
    <cofactor evidence="2 3">
        <name>Zn(2+)</name>
        <dbReference type="ChEBI" id="CHEBI:29105"/>
    </cofactor>
    <text evidence="2 3">Binds 1 zinc ion per subunit.</text>
</comment>
<dbReference type="PRINTS" id="PR00480">
    <property type="entry name" value="ASTACIN"/>
</dbReference>
<evidence type="ECO:0000256" key="2">
    <source>
        <dbReference type="PROSITE-ProRule" id="PRU01211"/>
    </source>
</evidence>
<keyword evidence="2 3" id="KW-0482">Metalloprotease</keyword>
<dbReference type="Gene3D" id="3.40.390.10">
    <property type="entry name" value="Collagenase (Catalytic Domain)"/>
    <property type="match status" value="1"/>
</dbReference>
<keyword evidence="2 3" id="KW-0862">Zinc</keyword>
<dbReference type="GO" id="GO:0008270">
    <property type="term" value="F:zinc ion binding"/>
    <property type="evidence" value="ECO:0007669"/>
    <property type="project" value="UniProtKB-UniRule"/>
</dbReference>
<keyword evidence="2 3" id="KW-0479">Metal-binding</keyword>
<dbReference type="AlphaFoldDB" id="A0A1I7W0A8"/>
<dbReference type="InterPro" id="IPR034035">
    <property type="entry name" value="Astacin-like_dom"/>
</dbReference>
<feature type="active site" evidence="2">
    <location>
        <position position="222"/>
    </location>
</feature>
<dbReference type="WBParaSite" id="EN70_8243">
    <property type="protein sequence ID" value="EN70_8243"/>
    <property type="gene ID" value="EN70_8243"/>
</dbReference>
<dbReference type="InterPro" id="IPR024079">
    <property type="entry name" value="MetalloPept_cat_dom_sf"/>
</dbReference>
<dbReference type="GO" id="GO:0004222">
    <property type="term" value="F:metalloendopeptidase activity"/>
    <property type="evidence" value="ECO:0007669"/>
    <property type="project" value="UniProtKB-UniRule"/>
</dbReference>
<keyword evidence="1" id="KW-1015">Disulfide bond</keyword>
<reference evidence="6" key="2">
    <citation type="submission" date="2016-11" db="UniProtKB">
        <authorList>
            <consortium name="WormBaseParasite"/>
        </authorList>
    </citation>
    <scope>IDENTIFICATION</scope>
</reference>
<dbReference type="eggNOG" id="KOG3714">
    <property type="taxonomic scope" value="Eukaryota"/>
</dbReference>
<name>A0A1I7W0A8_LOALO</name>
<accession>A0A1I7W0A8</accession>
<feature type="signal peptide" evidence="3">
    <location>
        <begin position="1"/>
        <end position="17"/>
    </location>
</feature>
<keyword evidence="2 3" id="KW-0645">Protease</keyword>
<dbReference type="InterPro" id="IPR006026">
    <property type="entry name" value="Peptidase_Metallo"/>
</dbReference>
<evidence type="ECO:0000256" key="1">
    <source>
        <dbReference type="ARBA" id="ARBA00023157"/>
    </source>
</evidence>
<protein>
    <recommendedName>
        <fullName evidence="3">Metalloendopeptidase</fullName>
        <ecNumber evidence="3">3.4.24.-</ecNumber>
    </recommendedName>
</protein>
<dbReference type="SUPFAM" id="SSF55486">
    <property type="entry name" value="Metalloproteases ('zincins'), catalytic domain"/>
    <property type="match status" value="1"/>
</dbReference>
<proteinExistence type="predicted"/>
<dbReference type="PROSITE" id="PS51864">
    <property type="entry name" value="ASTACIN"/>
    <property type="match status" value="1"/>
</dbReference>
<feature type="domain" description="Peptidase M12A" evidence="4">
    <location>
        <begin position="130"/>
        <end position="325"/>
    </location>
</feature>
<dbReference type="InterPro" id="IPR001506">
    <property type="entry name" value="Peptidase_M12A"/>
</dbReference>
<keyword evidence="3" id="KW-0732">Signal</keyword>
<evidence type="ECO:0000313" key="6">
    <source>
        <dbReference type="WBParaSite" id="EN70_8243"/>
    </source>
</evidence>
<dbReference type="InParanoid" id="A0A1I7W0A8"/>
<keyword evidence="2 3" id="KW-0378">Hydrolase</keyword>
<dbReference type="PANTHER" id="PTHR10127:SF890">
    <property type="entry name" value="ZINC METALLOPROTEINASE NAS-13"/>
    <property type="match status" value="1"/>
</dbReference>
<feature type="binding site" evidence="2">
    <location>
        <position position="225"/>
    </location>
    <ligand>
        <name>Zn(2+)</name>
        <dbReference type="ChEBI" id="CHEBI:29105"/>
        <note>catalytic</note>
    </ligand>
</feature>
<dbReference type="Pfam" id="PF01400">
    <property type="entry name" value="Astacin"/>
    <property type="match status" value="1"/>
</dbReference>
<dbReference type="Proteomes" id="UP000095285">
    <property type="component" value="Unassembled WGS sequence"/>
</dbReference>
<evidence type="ECO:0000259" key="4">
    <source>
        <dbReference type="PROSITE" id="PS51864"/>
    </source>
</evidence>
<gene>
    <name evidence="6" type="primary">LOAG_07070</name>
</gene>
<feature type="binding site" evidence="2">
    <location>
        <position position="231"/>
    </location>
    <ligand>
        <name>Zn(2+)</name>
        <dbReference type="ChEBI" id="CHEBI:29105"/>
        <note>catalytic</note>
    </ligand>
</feature>
<dbReference type="SMART" id="SM00235">
    <property type="entry name" value="ZnMc"/>
    <property type="match status" value="1"/>
</dbReference>